<proteinExistence type="predicted"/>
<gene>
    <name evidence="1" type="primary">VSIG2</name>
</gene>
<reference evidence="1" key="2">
    <citation type="submission" date="2025-08" db="UniProtKB">
        <authorList>
            <consortium name="Ensembl"/>
        </authorList>
    </citation>
    <scope>IDENTIFICATION</scope>
</reference>
<name>A0AC11EHT3_SHEEP</name>
<reference evidence="1" key="1">
    <citation type="submission" date="2020-11" db="EMBL/GenBank/DDBJ databases">
        <authorList>
            <person name="Davenport K.M."/>
            <person name="Bickhart D.M."/>
            <person name="Smith T.P.L."/>
            <person name="Murdoch B.M."/>
            <person name="Rosen B.D."/>
        </authorList>
    </citation>
    <scope>NUCLEOTIDE SEQUENCE [LARGE SCALE GENOMIC DNA]</scope>
    <source>
        <strain evidence="1">OAR_USU_Benz2616</strain>
    </source>
</reference>
<accession>A0AC11EHT3</accession>
<evidence type="ECO:0000313" key="1">
    <source>
        <dbReference type="Ensembl" id="ENSOARP00020057046.1"/>
    </source>
</evidence>
<dbReference type="Ensembl" id="ENSOART00020049064.1">
    <property type="protein sequence ID" value="ENSOARP00020057046.1"/>
    <property type="gene ID" value="ENSOARG00020015570.2"/>
</dbReference>
<organism evidence="1">
    <name type="scientific">Ovis aries</name>
    <name type="common">Sheep</name>
    <dbReference type="NCBI Taxonomy" id="9940"/>
    <lineage>
        <taxon>Eukaryota</taxon>
        <taxon>Metazoa</taxon>
        <taxon>Chordata</taxon>
        <taxon>Craniata</taxon>
        <taxon>Vertebrata</taxon>
        <taxon>Euteleostomi</taxon>
        <taxon>Mammalia</taxon>
        <taxon>Eutheria</taxon>
        <taxon>Laurasiatheria</taxon>
        <taxon>Artiodactyla</taxon>
        <taxon>Ruminantia</taxon>
        <taxon>Pecora</taxon>
        <taxon>Bovidae</taxon>
        <taxon>Caprinae</taxon>
        <taxon>Ovis</taxon>
    </lineage>
</organism>
<sequence>MAWLPGCFLCRFLLGWVGWSAPGLAVEVKVPSEPLSAPVGKTAELTCSYSTSVGDNFALEWSFVQPGKPVSMSQPILYFTNGQLYPTGSKAERASLLQNPPTGGVATLKLTDVRPSDAGTYLCHVNNPPDFYTNGLGLINLTVLVPPSRPSCSQSGQTSVGGSAALRCSSSTGAPKPVYNWIRLGASPTPSPGSMVQGKGPGHQGRWDSEPGQIWPLNSTQSQYKFHVCSYETRGYIFPLLLPWLPLLFPPVFLYHLQLCGPGSISQARHISDILEDSGRQGVFCDSHLSVLGLWVPCRYLNGHDSFPDFLERKPRQSSKDWLDSPSGDHIAS</sequence>
<protein>
    <submittedName>
        <fullName evidence="1">V-set and immunoglobulin domain containing 2</fullName>
    </submittedName>
</protein>
<reference evidence="1" key="3">
    <citation type="submission" date="2025-09" db="UniProtKB">
        <authorList>
            <consortium name="Ensembl"/>
        </authorList>
    </citation>
    <scope>IDENTIFICATION</scope>
</reference>